<feature type="domain" description="HTH lysR-type" evidence="5">
    <location>
        <begin position="1"/>
        <end position="58"/>
    </location>
</feature>
<dbReference type="SUPFAM" id="SSF46785">
    <property type="entry name" value="Winged helix' DNA-binding domain"/>
    <property type="match status" value="1"/>
</dbReference>
<evidence type="ECO:0000256" key="4">
    <source>
        <dbReference type="ARBA" id="ARBA00023163"/>
    </source>
</evidence>
<dbReference type="Proteomes" id="UP000006238">
    <property type="component" value="Unassembled WGS sequence"/>
</dbReference>
<evidence type="ECO:0000256" key="3">
    <source>
        <dbReference type="ARBA" id="ARBA00023125"/>
    </source>
</evidence>
<proteinExistence type="inferred from homology"/>
<evidence type="ECO:0000256" key="2">
    <source>
        <dbReference type="ARBA" id="ARBA00023015"/>
    </source>
</evidence>
<evidence type="ECO:0000313" key="6">
    <source>
        <dbReference type="EMBL" id="EFF67744.1"/>
    </source>
</evidence>
<dbReference type="CDD" id="cd05466">
    <property type="entry name" value="PBP2_LTTR_substrate"/>
    <property type="match status" value="1"/>
</dbReference>
<dbReference type="RefSeq" id="WP_005603861.1">
    <property type="nucleotide sequence ID" value="NZ_GG663524.1"/>
</dbReference>
<dbReference type="PANTHER" id="PTHR30126">
    <property type="entry name" value="HTH-TYPE TRANSCRIPTIONAL REGULATOR"/>
    <property type="match status" value="1"/>
</dbReference>
<evidence type="ECO:0000259" key="5">
    <source>
        <dbReference type="PROSITE" id="PS50931"/>
    </source>
</evidence>
<organism evidence="6 7">
    <name type="scientific">Eshraghiella crossota DSM 2876</name>
    <dbReference type="NCBI Taxonomy" id="511680"/>
    <lineage>
        <taxon>Bacteria</taxon>
        <taxon>Bacillati</taxon>
        <taxon>Bacillota</taxon>
        <taxon>Clostridia</taxon>
        <taxon>Lachnospirales</taxon>
        <taxon>Lachnospiraceae</taxon>
        <taxon>Eshraghiella</taxon>
    </lineage>
</organism>
<evidence type="ECO:0000313" key="7">
    <source>
        <dbReference type="Proteomes" id="UP000006238"/>
    </source>
</evidence>
<dbReference type="Gene3D" id="3.40.190.290">
    <property type="match status" value="1"/>
</dbReference>
<keyword evidence="2" id="KW-0805">Transcription regulation</keyword>
<evidence type="ECO:0000256" key="1">
    <source>
        <dbReference type="ARBA" id="ARBA00009437"/>
    </source>
</evidence>
<keyword evidence="4" id="KW-0804">Transcription</keyword>
<protein>
    <submittedName>
        <fullName evidence="6">LysR substrate binding domain protein</fullName>
    </submittedName>
</protein>
<dbReference type="InterPro" id="IPR036388">
    <property type="entry name" value="WH-like_DNA-bd_sf"/>
</dbReference>
<comment type="similarity">
    <text evidence="1">Belongs to the LysR transcriptional regulatory family.</text>
</comment>
<dbReference type="InterPro" id="IPR000847">
    <property type="entry name" value="LysR_HTH_N"/>
</dbReference>
<sequence length="292" mass="32691">MTLFSYKVFVTIVEHMNFRKAAEELNLTPSAVSHCVSGMEEELGFPLFIRKNNKISLTGDAKSLLPYIKQLLLSENAVNQAIAEIQGFEKGTVKLGCFNSVCISWIPKLVKNFSDKYPGIKIELFQGTYNDIVKWLENGTIDLGFLSVSSAGKIPITPLYNDRLMCAVPKTFKTRNDGFITIDELKECDFVQPAENCDADSQMLFENSGFVAQSTCHVVDDMSILTMVQSGIGVCILPKMTVESYNANVDVYPIYPEAYRVIGISAFESTRKTPIVNKLYNMIVDLFTEQYT</sequence>
<keyword evidence="3" id="KW-0238">DNA-binding</keyword>
<accession>D4S1J6</accession>
<dbReference type="InterPro" id="IPR036390">
    <property type="entry name" value="WH_DNA-bd_sf"/>
</dbReference>
<dbReference type="Pfam" id="PF03466">
    <property type="entry name" value="LysR_substrate"/>
    <property type="match status" value="1"/>
</dbReference>
<keyword evidence="7" id="KW-1185">Reference proteome</keyword>
<dbReference type="STRING" id="45851.BHV86_08535"/>
<dbReference type="AlphaFoldDB" id="D4S1J6"/>
<dbReference type="HOGENOM" id="CLU_039613_6_2_9"/>
<dbReference type="Gene3D" id="1.10.10.10">
    <property type="entry name" value="Winged helix-like DNA-binding domain superfamily/Winged helix DNA-binding domain"/>
    <property type="match status" value="1"/>
</dbReference>
<dbReference type="GO" id="GO:0003700">
    <property type="term" value="F:DNA-binding transcription factor activity"/>
    <property type="evidence" value="ECO:0007669"/>
    <property type="project" value="InterPro"/>
</dbReference>
<dbReference type="InterPro" id="IPR005119">
    <property type="entry name" value="LysR_subst-bd"/>
</dbReference>
<dbReference type="eggNOG" id="COG0583">
    <property type="taxonomic scope" value="Bacteria"/>
</dbReference>
<dbReference type="Pfam" id="PF00126">
    <property type="entry name" value="HTH_1"/>
    <property type="match status" value="1"/>
</dbReference>
<dbReference type="GeneID" id="98917900"/>
<reference evidence="6 7" key="1">
    <citation type="submission" date="2010-02" db="EMBL/GenBank/DDBJ databases">
        <authorList>
            <person name="Weinstock G."/>
            <person name="Sodergren E."/>
            <person name="Clifton S."/>
            <person name="Fulton L."/>
            <person name="Fulton B."/>
            <person name="Courtney L."/>
            <person name="Fronick C."/>
            <person name="Harrison M."/>
            <person name="Strong C."/>
            <person name="Farmer C."/>
            <person name="Delahaunty K."/>
            <person name="Markovic C."/>
            <person name="Hall O."/>
            <person name="Minx P."/>
            <person name="Tomlinson C."/>
            <person name="Mitreva M."/>
            <person name="Nelson J."/>
            <person name="Hou S."/>
            <person name="Wollam A."/>
            <person name="Pepin K.H."/>
            <person name="Johnson M."/>
            <person name="Bhonagiri V."/>
            <person name="Zhang X."/>
            <person name="Suruliraj S."/>
            <person name="Warren W."/>
            <person name="Chinwalla A."/>
            <person name="Mardis E.R."/>
            <person name="Wilson R.K."/>
        </authorList>
    </citation>
    <scope>NUCLEOTIDE SEQUENCE [LARGE SCALE GENOMIC DNA]</scope>
    <source>
        <strain evidence="6 7">DSM 2876</strain>
    </source>
</reference>
<dbReference type="GO" id="GO:0000976">
    <property type="term" value="F:transcription cis-regulatory region binding"/>
    <property type="evidence" value="ECO:0007669"/>
    <property type="project" value="TreeGrafter"/>
</dbReference>
<name>D4S1J6_9FIRM</name>
<dbReference type="EMBL" id="ABWN01000035">
    <property type="protein sequence ID" value="EFF67744.1"/>
    <property type="molecule type" value="Genomic_DNA"/>
</dbReference>
<gene>
    <name evidence="6" type="ORF">BUTYVIB_01967</name>
</gene>
<comment type="caution">
    <text evidence="6">The sequence shown here is derived from an EMBL/GenBank/DDBJ whole genome shotgun (WGS) entry which is preliminary data.</text>
</comment>
<dbReference type="PANTHER" id="PTHR30126:SF78">
    <property type="entry name" value="HTH LYSR-TYPE DOMAIN-CONTAINING PROTEIN"/>
    <property type="match status" value="1"/>
</dbReference>
<dbReference type="SUPFAM" id="SSF53850">
    <property type="entry name" value="Periplasmic binding protein-like II"/>
    <property type="match status" value="1"/>
</dbReference>
<dbReference type="PROSITE" id="PS50931">
    <property type="entry name" value="HTH_LYSR"/>
    <property type="match status" value="1"/>
</dbReference>